<dbReference type="AlphaFoldDB" id="A0A1D3DQ07"/>
<dbReference type="Pfam" id="PF19631">
    <property type="entry name" value="Trypco2"/>
    <property type="match status" value="1"/>
</dbReference>
<feature type="domain" description="Trypsin-co-occurring" evidence="1">
    <location>
        <begin position="38"/>
        <end position="115"/>
    </location>
</feature>
<dbReference type="InterPro" id="IPR045608">
    <property type="entry name" value="Trypco2"/>
</dbReference>
<dbReference type="eggNOG" id="ENOG5032SJU">
    <property type="taxonomic scope" value="Bacteria"/>
</dbReference>
<accession>A0A1D3DQ07</accession>
<sequence length="136" mass="14473">MVGTIRAGPVLPHTCRACSTFAQRRGGGCAMADGQDFVGLAEVVRQIRGELEKARDEAEGRALGFTVERVNLEFTVQVHRAASGRGGLRIGVVTAELGGQVDRQTTHQVQVELVPEYEGGRVRVGRGAPPPRPSTA</sequence>
<evidence type="ECO:0000313" key="2">
    <source>
        <dbReference type="EMBL" id="OEJ94406.1"/>
    </source>
</evidence>
<gene>
    <name evidence="2" type="ORF">J116_007930</name>
</gene>
<comment type="caution">
    <text evidence="2">The sequence shown here is derived from an EMBL/GenBank/DDBJ whole genome shotgun (WGS) entry which is preliminary data.</text>
</comment>
<reference evidence="2 3" key="1">
    <citation type="journal article" date="2013" name="Genome Announc.">
        <title>Genome Sequence of Streptomyces violaceusniger Strain SPC6, a Halotolerant Streptomycete That Exhibits Rapid Growth and Development.</title>
        <authorList>
            <person name="Chen X."/>
            <person name="Zhang B."/>
            <person name="Zhang W."/>
            <person name="Wu X."/>
            <person name="Zhang M."/>
            <person name="Chen T."/>
            <person name="Liu G."/>
            <person name="Dyson P."/>
        </authorList>
    </citation>
    <scope>NUCLEOTIDE SEQUENCE [LARGE SCALE GENOMIC DNA]</scope>
    <source>
        <strain evidence="2 3">SPC6</strain>
    </source>
</reference>
<keyword evidence="3" id="KW-1185">Reference proteome</keyword>
<evidence type="ECO:0000259" key="1">
    <source>
        <dbReference type="Pfam" id="PF19631"/>
    </source>
</evidence>
<name>A0A1D3DQ07_9ACTN</name>
<dbReference type="EMBL" id="ASHX02000001">
    <property type="protein sequence ID" value="OEJ94406.1"/>
    <property type="molecule type" value="Genomic_DNA"/>
</dbReference>
<evidence type="ECO:0000313" key="3">
    <source>
        <dbReference type="Proteomes" id="UP000095329"/>
    </source>
</evidence>
<organism evidence="2 3">
    <name type="scientific">Streptomyces thermolilacinus SPC6</name>
    <dbReference type="NCBI Taxonomy" id="1306406"/>
    <lineage>
        <taxon>Bacteria</taxon>
        <taxon>Bacillati</taxon>
        <taxon>Actinomycetota</taxon>
        <taxon>Actinomycetes</taxon>
        <taxon>Kitasatosporales</taxon>
        <taxon>Streptomycetaceae</taxon>
        <taxon>Streptomyces</taxon>
    </lineage>
</organism>
<protein>
    <recommendedName>
        <fullName evidence="1">Trypsin-co-occurring domain-containing protein</fullName>
    </recommendedName>
</protein>
<proteinExistence type="predicted"/>
<dbReference type="Proteomes" id="UP000095329">
    <property type="component" value="Unassembled WGS sequence"/>
</dbReference>